<dbReference type="Gene3D" id="3.20.20.370">
    <property type="entry name" value="Glycoside hydrolase/deacetylase"/>
    <property type="match status" value="1"/>
</dbReference>
<evidence type="ECO:0000313" key="1">
    <source>
        <dbReference type="EMBL" id="KAF4630481.1"/>
    </source>
</evidence>
<dbReference type="AlphaFoldDB" id="A0A8H4RJN3"/>
<keyword evidence="2" id="KW-1185">Reference proteome</keyword>
<comment type="caution">
    <text evidence="1">The sequence shown here is derived from an EMBL/GenBank/DDBJ whole genome shotgun (WGS) entry which is preliminary data.</text>
</comment>
<dbReference type="Proteomes" id="UP000566819">
    <property type="component" value="Unassembled WGS sequence"/>
</dbReference>
<dbReference type="SUPFAM" id="SSF88713">
    <property type="entry name" value="Glycoside hydrolase/deacetylase"/>
    <property type="match status" value="1"/>
</dbReference>
<dbReference type="PANTHER" id="PTHR47561:SF2">
    <property type="entry name" value="HYPOTHETICAL POLYSACCHARIDE DEACETYLASE (EUROFUNG)"/>
    <property type="match status" value="1"/>
</dbReference>
<organism evidence="1 2">
    <name type="scientific">Cudoniella acicularis</name>
    <dbReference type="NCBI Taxonomy" id="354080"/>
    <lineage>
        <taxon>Eukaryota</taxon>
        <taxon>Fungi</taxon>
        <taxon>Dikarya</taxon>
        <taxon>Ascomycota</taxon>
        <taxon>Pezizomycotina</taxon>
        <taxon>Leotiomycetes</taxon>
        <taxon>Helotiales</taxon>
        <taxon>Tricladiaceae</taxon>
        <taxon>Cudoniella</taxon>
    </lineage>
</organism>
<accession>A0A8H4RJN3</accession>
<dbReference type="GO" id="GO:0005975">
    <property type="term" value="P:carbohydrate metabolic process"/>
    <property type="evidence" value="ECO:0007669"/>
    <property type="project" value="InterPro"/>
</dbReference>
<dbReference type="InterPro" id="IPR011330">
    <property type="entry name" value="Glyco_hydro/deAcase_b/a-brl"/>
</dbReference>
<dbReference type="OrthoDB" id="504708at2759"/>
<dbReference type="PANTHER" id="PTHR47561">
    <property type="entry name" value="POLYSACCHARIDE DEACETYLASE FAMILY PROTEIN (AFU_ORTHOLOGUE AFUA_6G05030)"/>
    <property type="match status" value="1"/>
</dbReference>
<protein>
    <submittedName>
        <fullName evidence="1">Uncharacterized protein</fullName>
    </submittedName>
</protein>
<name>A0A8H4RJN3_9HELO</name>
<proteinExistence type="predicted"/>
<dbReference type="EMBL" id="JAAMPI010000545">
    <property type="protein sequence ID" value="KAF4630481.1"/>
    <property type="molecule type" value="Genomic_DNA"/>
</dbReference>
<gene>
    <name evidence="1" type="ORF">G7Y89_g7658</name>
</gene>
<evidence type="ECO:0000313" key="2">
    <source>
        <dbReference type="Proteomes" id="UP000566819"/>
    </source>
</evidence>
<reference evidence="1 2" key="1">
    <citation type="submission" date="2020-03" db="EMBL/GenBank/DDBJ databases">
        <title>Draft Genome Sequence of Cudoniella acicularis.</title>
        <authorList>
            <person name="Buettner E."/>
            <person name="Kellner H."/>
        </authorList>
    </citation>
    <scope>NUCLEOTIDE SEQUENCE [LARGE SCALE GENOMIC DNA]</scope>
    <source>
        <strain evidence="1 2">DSM 108380</strain>
    </source>
</reference>
<sequence>MQFLPAAANSHGYVPTSSIMEMWKVRFNFLYHEHDEELEDGKGGFLFPLVLHPNTSGVAHVIGMIDETIAWLKSKGDEVEFCNYKTVARDWKAVQSF</sequence>